<evidence type="ECO:0000313" key="1">
    <source>
        <dbReference type="EMBL" id="MFB9057601.1"/>
    </source>
</evidence>
<sequence>MLSFNNPRYYLFNVFDAITGRKKNKHYNDVKHIIEHGDINKTSNYIAHILNHAKASVPFYAAYKHVCRLEGFPVINKNIIKDNFDEFQSLSYINKKKVKKSTSGSTGVPFKSFQNKDKTLRNAADNLYFSGKAGYTIGNKLFYFRMWHAFEKKGMLTKWVQNIKPIEVFDLNDTYLAKLVEQLKSDKTPKSFIGYASTFEQLCKFLDKTNAQPMACNLQSAIAISEHLSPYTKNALKTYFNVDTVSRYSNVENGIIAQQFPGTSYFIINTASYHVEILELNADLPVPEGTKGRIVITDLFNYCMPMIRYDTGDIGTIAHIDGHFVLTEVEGRKIDAITNTKGEIISNNILLLINNYHELNQCQLIQKKANHYVFKINIDGEFKKEAKFIADFKSHLGHDAHIEMDYVNEIPLLASGKRRVMVNDMTP</sequence>
<dbReference type="PANTHER" id="PTHR36932:SF1">
    <property type="entry name" value="CAPSULAR POLYSACCHARIDE BIOSYNTHESIS PROTEIN"/>
    <property type="match status" value="1"/>
</dbReference>
<comment type="caution">
    <text evidence="1">The sequence shown here is derived from an EMBL/GenBank/DDBJ whole genome shotgun (WGS) entry which is preliminary data.</text>
</comment>
<dbReference type="RefSeq" id="WP_379861841.1">
    <property type="nucleotide sequence ID" value="NZ_JBHMFC010000081.1"/>
</dbReference>
<dbReference type="EMBL" id="JBHMFC010000081">
    <property type="protein sequence ID" value="MFB9057601.1"/>
    <property type="molecule type" value="Genomic_DNA"/>
</dbReference>
<evidence type="ECO:0000313" key="2">
    <source>
        <dbReference type="Proteomes" id="UP001589585"/>
    </source>
</evidence>
<dbReference type="Gene3D" id="3.40.50.12780">
    <property type="entry name" value="N-terminal domain of ligase-like"/>
    <property type="match status" value="1"/>
</dbReference>
<dbReference type="Proteomes" id="UP001589585">
    <property type="component" value="Unassembled WGS sequence"/>
</dbReference>
<dbReference type="SUPFAM" id="SSF56801">
    <property type="entry name" value="Acetyl-CoA synthetase-like"/>
    <property type="match status" value="1"/>
</dbReference>
<reference evidence="1 2" key="1">
    <citation type="submission" date="2024-09" db="EMBL/GenBank/DDBJ databases">
        <authorList>
            <person name="Sun Q."/>
            <person name="Mori K."/>
        </authorList>
    </citation>
    <scope>NUCLEOTIDE SEQUENCE [LARGE SCALE GENOMIC DNA]</scope>
    <source>
        <strain evidence="1 2">CECT 8622</strain>
    </source>
</reference>
<dbReference type="PANTHER" id="PTHR36932">
    <property type="entry name" value="CAPSULAR POLYSACCHARIDE BIOSYNTHESIS PROTEIN"/>
    <property type="match status" value="1"/>
</dbReference>
<proteinExistence type="predicted"/>
<protein>
    <submittedName>
        <fullName evidence="1">CoF synthetase</fullName>
    </submittedName>
</protein>
<name>A0ABV5FDS4_9FLAO</name>
<dbReference type="InterPro" id="IPR042099">
    <property type="entry name" value="ANL_N_sf"/>
</dbReference>
<organism evidence="1 2">
    <name type="scientific">Mariniflexile ostreae</name>
    <dbReference type="NCBI Taxonomy" id="1520892"/>
    <lineage>
        <taxon>Bacteria</taxon>
        <taxon>Pseudomonadati</taxon>
        <taxon>Bacteroidota</taxon>
        <taxon>Flavobacteriia</taxon>
        <taxon>Flavobacteriales</taxon>
        <taxon>Flavobacteriaceae</taxon>
        <taxon>Mariniflexile</taxon>
    </lineage>
</organism>
<dbReference type="InterPro" id="IPR053158">
    <property type="entry name" value="CapK_Type1_Caps_Biosynth"/>
</dbReference>
<gene>
    <name evidence="1" type="ORF">ACFFU9_12705</name>
</gene>
<keyword evidence="2" id="KW-1185">Reference proteome</keyword>
<accession>A0ABV5FDS4</accession>